<gene>
    <name evidence="1" type="ORF">E5358_01380</name>
</gene>
<protein>
    <submittedName>
        <fullName evidence="1">DUF805 domain-containing protein</fullName>
    </submittedName>
</protein>
<evidence type="ECO:0000313" key="2">
    <source>
        <dbReference type="Proteomes" id="UP000308886"/>
    </source>
</evidence>
<sequence>MNENKETIPTLDFVAALKLSTSRVAQFDGRARRSEYWWTMLVVWIAGFVLTPVVGFVLSVLTIPLVFRRLHDIGKSGWWWGAGAMLKAGLVMSVIYDIAAMSISTASHDFGGYGVGLVFAVITKYVVWNLLIVAYELLMLFFMCKDGDPYENEYGGSPKYVMDDGGDDSGM</sequence>
<proteinExistence type="predicted"/>
<reference evidence="1" key="1">
    <citation type="submission" date="2019-04" db="EMBL/GenBank/DDBJ databases">
        <title>Microbes associate with the intestines of laboratory mice.</title>
        <authorList>
            <person name="Navarre W."/>
            <person name="Wong E."/>
            <person name="Huang K."/>
            <person name="Tropini C."/>
            <person name="Ng K."/>
            <person name="Yu B."/>
        </authorList>
    </citation>
    <scope>NUCLEOTIDE SEQUENCE</scope>
    <source>
        <strain evidence="1">NM73_A23</strain>
    </source>
</reference>
<organism evidence="1 2">
    <name type="scientific">Palleniella muris</name>
    <dbReference type="NCBI Taxonomy" id="3038145"/>
    <lineage>
        <taxon>Bacteria</taxon>
        <taxon>Pseudomonadati</taxon>
        <taxon>Bacteroidota</taxon>
        <taxon>Bacteroidia</taxon>
        <taxon>Bacteroidales</taxon>
        <taxon>Prevotellaceae</taxon>
        <taxon>Palleniella</taxon>
    </lineage>
</organism>
<evidence type="ECO:0000313" key="1">
    <source>
        <dbReference type="EMBL" id="TGX83859.1"/>
    </source>
</evidence>
<name>A0AC61QTH1_9BACT</name>
<dbReference type="Proteomes" id="UP000308886">
    <property type="component" value="Unassembled WGS sequence"/>
</dbReference>
<dbReference type="EMBL" id="SRZC01000002">
    <property type="protein sequence ID" value="TGX83859.1"/>
    <property type="molecule type" value="Genomic_DNA"/>
</dbReference>
<comment type="caution">
    <text evidence="1">The sequence shown here is derived from an EMBL/GenBank/DDBJ whole genome shotgun (WGS) entry which is preliminary data.</text>
</comment>
<accession>A0AC61QTH1</accession>
<keyword evidence="2" id="KW-1185">Reference proteome</keyword>